<dbReference type="RefSeq" id="XP_044279993.1">
    <property type="nucleotide sequence ID" value="XM_044424058.1"/>
</dbReference>
<evidence type="ECO:0000259" key="11">
    <source>
        <dbReference type="Pfam" id="PF14932"/>
    </source>
</evidence>
<dbReference type="GO" id="GO:0005874">
    <property type="term" value="C:microtubule"/>
    <property type="evidence" value="ECO:0007669"/>
    <property type="project" value="UniProtKB-KW"/>
</dbReference>
<feature type="coiled-coil region" evidence="10">
    <location>
        <begin position="313"/>
        <end position="340"/>
    </location>
</feature>
<evidence type="ECO:0000313" key="13">
    <source>
        <dbReference type="Proteomes" id="UP000694545"/>
    </source>
</evidence>
<dbReference type="Ensembl" id="ENSVKKT00000000935.1">
    <property type="protein sequence ID" value="ENSVKKP00000000901.1"/>
    <property type="gene ID" value="ENSVKKG00000000759.1"/>
</dbReference>
<dbReference type="GO" id="GO:0070652">
    <property type="term" value="C:HAUS complex"/>
    <property type="evidence" value="ECO:0007669"/>
    <property type="project" value="InterPro"/>
</dbReference>
<dbReference type="OMA" id="LEWFCGN"/>
<dbReference type="GeneID" id="123020386"/>
<evidence type="ECO:0000256" key="10">
    <source>
        <dbReference type="SAM" id="Coils"/>
    </source>
</evidence>
<sequence length="605" mass="70309">MDCGIQFIETLKKIKFSKADCLNGEDFDWLFETLEDKSFLEWFCTTLNEHHALSDAELQAHNVLLNSSKPLLELEALDEVLKTCTTLELNTNTCEEDDEENLKILEDEFQALQKMKQLKIHRRIKLQFMASSNNLMSQKLKEKGEETPKTLKESQGIFTVMNTKINNELQYLTEQVEKLTSFFAVASRATKQQELDLHPVLLVQLPLDKYLGQEEQSTAALTLYTKKQFFQGISELVESSNEENFQLIDIRNTFSYEKSSDVCGERLELTRLQMAYVCAQHQLIQQEAKNLSLRSGLRWAEENTDYLKRTPERERFEARISSLNNDISKIKKHLAQINNETLPLLLKEDKELLNMPVVRGNFDLQIARQDYFMSRQDQICNQLIKQKASFELLQLAYEIELRKLRENSHMLENMVQDLKQSNVTLGETLEIMSEPSVSHHKVLRSTVDSNDIATHRLCQLLEGENLKQLFRTHKGLEQMAEKLHLNTMTVLDQLAITSQEQTLLLSKMDAALIALRDSMYCSGESICLSSQELAEKFSWLEFQLNKLNQLIMDFLADIKAKKKVLENNTLQQMERKLYVYFLKDVEHLKNIVERLERQVKVQAMS</sequence>
<organism evidence="12 13">
    <name type="scientific">Varanus komodoensis</name>
    <name type="common">Komodo dragon</name>
    <dbReference type="NCBI Taxonomy" id="61221"/>
    <lineage>
        <taxon>Eukaryota</taxon>
        <taxon>Metazoa</taxon>
        <taxon>Chordata</taxon>
        <taxon>Craniata</taxon>
        <taxon>Vertebrata</taxon>
        <taxon>Euteleostomi</taxon>
        <taxon>Lepidosauria</taxon>
        <taxon>Squamata</taxon>
        <taxon>Bifurcata</taxon>
        <taxon>Unidentata</taxon>
        <taxon>Episquamata</taxon>
        <taxon>Toxicofera</taxon>
        <taxon>Anguimorpha</taxon>
        <taxon>Paleoanguimorpha</taxon>
        <taxon>Varanoidea</taxon>
        <taxon>Varanidae</taxon>
        <taxon>Varanus</taxon>
    </lineage>
</organism>
<dbReference type="PANTHER" id="PTHR19378:SF3">
    <property type="entry name" value="HAUS AUGMIN LIKE COMPLEX SUBUNIT 3"/>
    <property type="match status" value="1"/>
</dbReference>
<dbReference type="KEGG" id="vko:123020386"/>
<evidence type="ECO:0000256" key="2">
    <source>
        <dbReference type="ARBA" id="ARBA00009645"/>
    </source>
</evidence>
<dbReference type="PRINTS" id="PR02089">
    <property type="entry name" value="HAUSAUGMINL3"/>
</dbReference>
<keyword evidence="8" id="KW-0206">Cytoskeleton</keyword>
<keyword evidence="13" id="KW-1185">Reference proteome</keyword>
<dbReference type="Proteomes" id="UP000694545">
    <property type="component" value="Unplaced"/>
</dbReference>
<feature type="domain" description="HAUS augmin-like complex subunit 3 N-terminal" evidence="11">
    <location>
        <begin position="29"/>
        <end position="289"/>
    </location>
</feature>
<dbReference type="CTD" id="79441"/>
<dbReference type="GO" id="GO:0051225">
    <property type="term" value="P:spindle assembly"/>
    <property type="evidence" value="ECO:0007669"/>
    <property type="project" value="InterPro"/>
</dbReference>
<dbReference type="AlphaFoldDB" id="A0A8D2IRA2"/>
<dbReference type="GO" id="GO:0072686">
    <property type="term" value="C:mitotic spindle"/>
    <property type="evidence" value="ECO:0007669"/>
    <property type="project" value="TreeGrafter"/>
</dbReference>
<dbReference type="GO" id="GO:0031023">
    <property type="term" value="P:microtubule organizing center organization"/>
    <property type="evidence" value="ECO:0007669"/>
    <property type="project" value="TreeGrafter"/>
</dbReference>
<reference evidence="12" key="1">
    <citation type="submission" date="2025-08" db="UniProtKB">
        <authorList>
            <consortium name="Ensembl"/>
        </authorList>
    </citation>
    <scope>IDENTIFICATION</scope>
</reference>
<evidence type="ECO:0000256" key="6">
    <source>
        <dbReference type="ARBA" id="ARBA00022776"/>
    </source>
</evidence>
<dbReference type="PANTHER" id="PTHR19378">
    <property type="entry name" value="GOLGIN- RELATED"/>
    <property type="match status" value="1"/>
</dbReference>
<dbReference type="OrthoDB" id="2159690at2759"/>
<comment type="similarity">
    <text evidence="2">Belongs to the HAUS3 family.</text>
</comment>
<name>A0A8D2IRA2_VARKO</name>
<evidence type="ECO:0000256" key="1">
    <source>
        <dbReference type="ARBA" id="ARBA00004186"/>
    </source>
</evidence>
<keyword evidence="4" id="KW-0132">Cell division</keyword>
<evidence type="ECO:0000256" key="9">
    <source>
        <dbReference type="ARBA" id="ARBA00023306"/>
    </source>
</evidence>
<dbReference type="RefSeq" id="XP_044279994.1">
    <property type="nucleotide sequence ID" value="XM_044424059.1"/>
</dbReference>
<evidence type="ECO:0000256" key="8">
    <source>
        <dbReference type="ARBA" id="ARBA00023212"/>
    </source>
</evidence>
<evidence type="ECO:0000313" key="12">
    <source>
        <dbReference type="Ensembl" id="ENSVKKP00000000901.1"/>
    </source>
</evidence>
<accession>A0A8D2IRA2</accession>
<keyword evidence="7 10" id="KW-0175">Coiled coil</keyword>
<dbReference type="InterPro" id="IPR032733">
    <property type="entry name" value="HAUS3_N"/>
</dbReference>
<gene>
    <name evidence="12" type="primary">HAUS3</name>
</gene>
<comment type="subcellular location">
    <subcellularLocation>
        <location evidence="1">Cytoplasm</location>
        <location evidence="1">Cytoskeleton</location>
        <location evidence="1">Spindle</location>
    </subcellularLocation>
</comment>
<evidence type="ECO:0000256" key="4">
    <source>
        <dbReference type="ARBA" id="ARBA00022618"/>
    </source>
</evidence>
<reference evidence="12" key="2">
    <citation type="submission" date="2025-09" db="UniProtKB">
        <authorList>
            <consortium name="Ensembl"/>
        </authorList>
    </citation>
    <scope>IDENTIFICATION</scope>
</reference>
<dbReference type="GO" id="GO:0051301">
    <property type="term" value="P:cell division"/>
    <property type="evidence" value="ECO:0007669"/>
    <property type="project" value="UniProtKB-KW"/>
</dbReference>
<dbReference type="GO" id="GO:0005815">
    <property type="term" value="C:microtubule organizing center"/>
    <property type="evidence" value="ECO:0007669"/>
    <property type="project" value="TreeGrafter"/>
</dbReference>
<keyword evidence="6" id="KW-0498">Mitosis</keyword>
<evidence type="ECO:0000256" key="3">
    <source>
        <dbReference type="ARBA" id="ARBA00022490"/>
    </source>
</evidence>
<keyword evidence="3" id="KW-0963">Cytoplasm</keyword>
<evidence type="ECO:0000256" key="5">
    <source>
        <dbReference type="ARBA" id="ARBA00022701"/>
    </source>
</evidence>
<proteinExistence type="inferred from homology"/>
<keyword evidence="5" id="KW-0493">Microtubule</keyword>
<protein>
    <submittedName>
        <fullName evidence="12">HAUS augmin like complex subunit 3</fullName>
    </submittedName>
</protein>
<keyword evidence="9" id="KW-0131">Cell cycle</keyword>
<dbReference type="Pfam" id="PF14932">
    <property type="entry name" value="HAUS-augmin3"/>
    <property type="match status" value="1"/>
</dbReference>
<evidence type="ECO:0000256" key="7">
    <source>
        <dbReference type="ARBA" id="ARBA00023054"/>
    </source>
</evidence>
<dbReference type="InterPro" id="IPR026206">
    <property type="entry name" value="HAUS3"/>
</dbReference>